<dbReference type="InterPro" id="IPR000600">
    <property type="entry name" value="ROK"/>
</dbReference>
<dbReference type="EMBL" id="SSSM01000001">
    <property type="protein sequence ID" value="THG32900.1"/>
    <property type="molecule type" value="Genomic_DNA"/>
</dbReference>
<evidence type="ECO:0000256" key="2">
    <source>
        <dbReference type="SAM" id="MobiDB-lite"/>
    </source>
</evidence>
<dbReference type="PANTHER" id="PTHR18964:SF149">
    <property type="entry name" value="BIFUNCTIONAL UDP-N-ACETYLGLUCOSAMINE 2-EPIMERASE_N-ACETYLMANNOSAMINE KINASE"/>
    <property type="match status" value="1"/>
</dbReference>
<proteinExistence type="inferred from homology"/>
<comment type="similarity">
    <text evidence="1">Belongs to the ROK (NagC/XylR) family.</text>
</comment>
<comment type="caution">
    <text evidence="3">The sequence shown here is derived from an EMBL/GenBank/DDBJ whole genome shotgun (WGS) entry which is preliminary data.</text>
</comment>
<dbReference type="PANTHER" id="PTHR18964">
    <property type="entry name" value="ROK (REPRESSOR, ORF, KINASE) FAMILY"/>
    <property type="match status" value="1"/>
</dbReference>
<name>A0A4S4FQQ0_9MICO</name>
<dbReference type="InterPro" id="IPR036390">
    <property type="entry name" value="WH_DNA-bd_sf"/>
</dbReference>
<keyword evidence="4" id="KW-1185">Reference proteome</keyword>
<dbReference type="InterPro" id="IPR049874">
    <property type="entry name" value="ROK_cs"/>
</dbReference>
<dbReference type="Gene3D" id="1.10.10.10">
    <property type="entry name" value="Winged helix-like DNA-binding domain superfamily/Winged helix DNA-binding domain"/>
    <property type="match status" value="1"/>
</dbReference>
<accession>A0A4S4FQQ0</accession>
<protein>
    <submittedName>
        <fullName evidence="3">ROK family protein</fullName>
    </submittedName>
</protein>
<sequence>MRPPPGASFGGSEERSSQMESTARGLRLRHRSLVLSEVLRYGPTTRATLSAALGLSPGTISNVLSDLSAEGLVQEESSRPTSGRPTMNVSIRPEGAYLVGADLAERSVRVVVYDLAFSQHANVVHPISSRSDVVAELSDNLHAAIDDAVAVAGSPALYGVGFALPGVIEHIEGSPDDGTPDRITIYAQSLGWPDTPLEALYGRSDVPVIADNAPKALALAELWFGAARGIDNCLIVLLARGVGLGIISNGQIFQGHASSAGEWGHTKLSLGGPLCNCGEHGCVEAYVGSIAIANRWREHGGQPSDNEQVAYAELLAAVEAGDPVATAALDETLELIGTALSDLVNLLNPERIIIAGANGVQLTSEQIAVIERATRAHALHRPASQFDMVHATVSGDAGALGAAILAAQRLIRLPLATGRM</sequence>
<evidence type="ECO:0000313" key="4">
    <source>
        <dbReference type="Proteomes" id="UP000309133"/>
    </source>
</evidence>
<dbReference type="InterPro" id="IPR043129">
    <property type="entry name" value="ATPase_NBD"/>
</dbReference>
<evidence type="ECO:0000313" key="3">
    <source>
        <dbReference type="EMBL" id="THG32900.1"/>
    </source>
</evidence>
<dbReference type="SUPFAM" id="SSF53067">
    <property type="entry name" value="Actin-like ATPase domain"/>
    <property type="match status" value="1"/>
</dbReference>
<dbReference type="SUPFAM" id="SSF46785">
    <property type="entry name" value="Winged helix' DNA-binding domain"/>
    <property type="match status" value="1"/>
</dbReference>
<evidence type="ECO:0000256" key="1">
    <source>
        <dbReference type="ARBA" id="ARBA00006479"/>
    </source>
</evidence>
<dbReference type="AlphaFoldDB" id="A0A4S4FQQ0"/>
<dbReference type="Gene3D" id="3.30.420.40">
    <property type="match status" value="2"/>
</dbReference>
<feature type="region of interest" description="Disordered" evidence="2">
    <location>
        <begin position="1"/>
        <end position="25"/>
    </location>
</feature>
<dbReference type="PROSITE" id="PS01125">
    <property type="entry name" value="ROK"/>
    <property type="match status" value="1"/>
</dbReference>
<organism evidence="3 4">
    <name type="scientific">Naasia lichenicola</name>
    <dbReference type="NCBI Taxonomy" id="2565933"/>
    <lineage>
        <taxon>Bacteria</taxon>
        <taxon>Bacillati</taxon>
        <taxon>Actinomycetota</taxon>
        <taxon>Actinomycetes</taxon>
        <taxon>Micrococcales</taxon>
        <taxon>Microbacteriaceae</taxon>
        <taxon>Naasia</taxon>
    </lineage>
</organism>
<dbReference type="Pfam" id="PF00480">
    <property type="entry name" value="ROK"/>
    <property type="match status" value="1"/>
</dbReference>
<dbReference type="InterPro" id="IPR036388">
    <property type="entry name" value="WH-like_DNA-bd_sf"/>
</dbReference>
<reference evidence="3 4" key="1">
    <citation type="submission" date="2019-04" db="EMBL/GenBank/DDBJ databases">
        <authorList>
            <person name="Jiang L."/>
        </authorList>
    </citation>
    <scope>NUCLEOTIDE SEQUENCE [LARGE SCALE GENOMIC DNA]</scope>
    <source>
        <strain evidence="3 4">YIM 131853</strain>
    </source>
</reference>
<dbReference type="Proteomes" id="UP000309133">
    <property type="component" value="Unassembled WGS sequence"/>
</dbReference>
<gene>
    <name evidence="3" type="ORF">E6C64_00555</name>
</gene>